<dbReference type="WBParaSite" id="SSLN_0001930901-mRNA-1">
    <property type="protein sequence ID" value="SSLN_0001930901-mRNA-1"/>
    <property type="gene ID" value="SSLN_0001930901"/>
</dbReference>
<dbReference type="Proteomes" id="UP000275846">
    <property type="component" value="Unassembled WGS sequence"/>
</dbReference>
<reference evidence="5" key="1">
    <citation type="submission" date="2016-06" db="UniProtKB">
        <authorList>
            <consortium name="WormBaseParasite"/>
        </authorList>
    </citation>
    <scope>IDENTIFICATION</scope>
</reference>
<accession>A0A183TQ62</accession>
<evidence type="ECO:0000259" key="2">
    <source>
        <dbReference type="PROSITE" id="PS50086"/>
    </source>
</evidence>
<feature type="transmembrane region" description="Helical" evidence="1">
    <location>
        <begin position="47"/>
        <end position="71"/>
    </location>
</feature>
<sequence>MYTFPSGVGVDVGAWDVRVAQAAAAPFDGTVPARMRTSSLLVCRYRIVSLVAVVCAVACACDLGVLAYPVLFSSPPSALQSLTSNSGDAGDGSGCDDGCGDGGDGGCGSGGFSDDHGAGGGDGCCGNASLLVLRRANSNNRKYSVGFYTSYFLMAPFLLAFLSWHSFQQDFPIPYIGIADAKELTRRVFKGIPPPIRTKMWPKLLRVQQAMRPNVYKV</sequence>
<feature type="domain" description="Rab-GAP TBC" evidence="2">
    <location>
        <begin position="191"/>
        <end position="218"/>
    </location>
</feature>
<organism evidence="5">
    <name type="scientific">Schistocephalus solidus</name>
    <name type="common">Tapeworm</name>
    <dbReference type="NCBI Taxonomy" id="70667"/>
    <lineage>
        <taxon>Eukaryota</taxon>
        <taxon>Metazoa</taxon>
        <taxon>Spiralia</taxon>
        <taxon>Lophotrochozoa</taxon>
        <taxon>Platyhelminthes</taxon>
        <taxon>Cestoda</taxon>
        <taxon>Eucestoda</taxon>
        <taxon>Diphyllobothriidea</taxon>
        <taxon>Diphyllobothriidae</taxon>
        <taxon>Schistocephalus</taxon>
    </lineage>
</organism>
<evidence type="ECO:0000256" key="1">
    <source>
        <dbReference type="SAM" id="Phobius"/>
    </source>
</evidence>
<gene>
    <name evidence="3" type="ORF">SSLN_LOCUS18610</name>
</gene>
<evidence type="ECO:0000313" key="4">
    <source>
        <dbReference type="Proteomes" id="UP000275846"/>
    </source>
</evidence>
<keyword evidence="1" id="KW-0472">Membrane</keyword>
<protein>
    <submittedName>
        <fullName evidence="5">Rab-GAP TBC domain-containing protein</fullName>
    </submittedName>
</protein>
<keyword evidence="1" id="KW-1133">Transmembrane helix</keyword>
<evidence type="ECO:0000313" key="5">
    <source>
        <dbReference type="WBParaSite" id="SSLN_0001930901-mRNA-1"/>
    </source>
</evidence>
<proteinExistence type="predicted"/>
<reference evidence="3 4" key="2">
    <citation type="submission" date="2018-11" db="EMBL/GenBank/DDBJ databases">
        <authorList>
            <consortium name="Pathogen Informatics"/>
        </authorList>
    </citation>
    <scope>NUCLEOTIDE SEQUENCE [LARGE SCALE GENOMIC DNA]</scope>
    <source>
        <strain evidence="3 4">NST_G2</strain>
    </source>
</reference>
<dbReference type="EMBL" id="UYSU01044831">
    <property type="protein sequence ID" value="VDM04996.1"/>
    <property type="molecule type" value="Genomic_DNA"/>
</dbReference>
<feature type="transmembrane region" description="Helical" evidence="1">
    <location>
        <begin position="143"/>
        <end position="164"/>
    </location>
</feature>
<evidence type="ECO:0000313" key="3">
    <source>
        <dbReference type="EMBL" id="VDM04996.1"/>
    </source>
</evidence>
<name>A0A183TQ62_SCHSO</name>
<dbReference type="PROSITE" id="PS50086">
    <property type="entry name" value="TBC_RABGAP"/>
    <property type="match status" value="1"/>
</dbReference>
<dbReference type="AlphaFoldDB" id="A0A183TQ62"/>
<dbReference type="InterPro" id="IPR000195">
    <property type="entry name" value="Rab-GAP-TBC_dom"/>
</dbReference>
<keyword evidence="4" id="KW-1185">Reference proteome</keyword>
<keyword evidence="1" id="KW-0812">Transmembrane</keyword>